<dbReference type="CDD" id="cd00448">
    <property type="entry name" value="YjgF_YER057c_UK114_family"/>
    <property type="match status" value="1"/>
</dbReference>
<dbReference type="RefSeq" id="WP_183827498.1">
    <property type="nucleotide sequence ID" value="NZ_JACHEU010000001.1"/>
</dbReference>
<evidence type="ECO:0000256" key="1">
    <source>
        <dbReference type="ARBA" id="ARBA00010552"/>
    </source>
</evidence>
<proteinExistence type="inferred from homology"/>
<dbReference type="InterPro" id="IPR006175">
    <property type="entry name" value="YjgF/YER057c/UK114"/>
</dbReference>
<dbReference type="EMBL" id="JACHEU010000001">
    <property type="protein sequence ID" value="MBB6011925.1"/>
    <property type="molecule type" value="Genomic_DNA"/>
</dbReference>
<sequence length="130" mass="13822">MFTPIIPAGASKPIAPYVHGSKVGAALYVAGTLAIDDNGGSLHAGDIRAQTRYVIEQVIGVVKAAGGSIDNIVYNAIILKRREDYAAFNEVYAEFFGKNPPARYCIIAELVRDEFLVELVSTAHIPSSGG</sequence>
<dbReference type="GO" id="GO:0019239">
    <property type="term" value="F:deaminase activity"/>
    <property type="evidence" value="ECO:0007669"/>
    <property type="project" value="TreeGrafter"/>
</dbReference>
<comment type="caution">
    <text evidence="2">The sequence shown here is derived from an EMBL/GenBank/DDBJ whole genome shotgun (WGS) entry which is preliminary data.</text>
</comment>
<dbReference type="AlphaFoldDB" id="A0A7W9VV87"/>
<dbReference type="Pfam" id="PF01042">
    <property type="entry name" value="Ribonuc_L-PSP"/>
    <property type="match status" value="1"/>
</dbReference>
<dbReference type="SUPFAM" id="SSF55298">
    <property type="entry name" value="YjgF-like"/>
    <property type="match status" value="1"/>
</dbReference>
<dbReference type="InterPro" id="IPR035959">
    <property type="entry name" value="RutC-like_sf"/>
</dbReference>
<comment type="similarity">
    <text evidence="1">Belongs to the RutC family.</text>
</comment>
<accession>A0A7W9VV87</accession>
<dbReference type="GO" id="GO:0005829">
    <property type="term" value="C:cytosol"/>
    <property type="evidence" value="ECO:0007669"/>
    <property type="project" value="TreeGrafter"/>
</dbReference>
<dbReference type="PANTHER" id="PTHR11803:SF58">
    <property type="entry name" value="PROTEIN HMF1-RELATED"/>
    <property type="match status" value="1"/>
</dbReference>
<dbReference type="Proteomes" id="UP000533306">
    <property type="component" value="Unassembled WGS sequence"/>
</dbReference>
<gene>
    <name evidence="2" type="ORF">HNR59_001270</name>
</gene>
<protein>
    <submittedName>
        <fullName evidence="2">Aminoacrylate peracid reductase</fullName>
    </submittedName>
</protein>
<keyword evidence="3" id="KW-1185">Reference proteome</keyword>
<evidence type="ECO:0000313" key="2">
    <source>
        <dbReference type="EMBL" id="MBB6011925.1"/>
    </source>
</evidence>
<dbReference type="PANTHER" id="PTHR11803">
    <property type="entry name" value="2-IMINOBUTANOATE/2-IMINOPROPANOATE DEAMINASE RIDA"/>
    <property type="match status" value="1"/>
</dbReference>
<evidence type="ECO:0000313" key="3">
    <source>
        <dbReference type="Proteomes" id="UP000533306"/>
    </source>
</evidence>
<reference evidence="2 3" key="1">
    <citation type="submission" date="2020-08" db="EMBL/GenBank/DDBJ databases">
        <title>Genomic Encyclopedia of Type Strains, Phase IV (KMG-IV): sequencing the most valuable type-strain genomes for metagenomic binning, comparative biology and taxonomic classification.</title>
        <authorList>
            <person name="Goeker M."/>
        </authorList>
    </citation>
    <scope>NUCLEOTIDE SEQUENCE [LARGE SCALE GENOMIC DNA]</scope>
    <source>
        <strain evidence="2 3">DSM 11099</strain>
    </source>
</reference>
<name>A0A7W9VV87_9HYPH</name>
<dbReference type="Gene3D" id="3.30.1330.40">
    <property type="entry name" value="RutC-like"/>
    <property type="match status" value="1"/>
</dbReference>
<organism evidence="2 3">
    <name type="scientific">Aquamicrobium lusatiense</name>
    <dbReference type="NCBI Taxonomy" id="89772"/>
    <lineage>
        <taxon>Bacteria</taxon>
        <taxon>Pseudomonadati</taxon>
        <taxon>Pseudomonadota</taxon>
        <taxon>Alphaproteobacteria</taxon>
        <taxon>Hyphomicrobiales</taxon>
        <taxon>Phyllobacteriaceae</taxon>
        <taxon>Aquamicrobium</taxon>
    </lineage>
</organism>